<evidence type="ECO:0000256" key="1">
    <source>
        <dbReference type="SAM" id="MobiDB-lite"/>
    </source>
</evidence>
<sequence>MSTYEQSEKLALIRESERLNKKEMSQLLDIPYSSLANYEAGRMKMSFEAGAKIFKHPRFRKYRDWFMFDETNPEAGQIAPVLSLSGPDATTSTPFDQKNG</sequence>
<organism evidence="2 3">
    <name type="scientific">Serratia liquefaciens</name>
    <dbReference type="NCBI Taxonomy" id="614"/>
    <lineage>
        <taxon>Bacteria</taxon>
        <taxon>Pseudomonadati</taxon>
        <taxon>Pseudomonadota</taxon>
        <taxon>Gammaproteobacteria</taxon>
        <taxon>Enterobacterales</taxon>
        <taxon>Yersiniaceae</taxon>
        <taxon>Serratia</taxon>
    </lineage>
</organism>
<dbReference type="SUPFAM" id="SSF47413">
    <property type="entry name" value="lambda repressor-like DNA-binding domains"/>
    <property type="match status" value="1"/>
</dbReference>
<dbReference type="InterPro" id="IPR001387">
    <property type="entry name" value="Cro/C1-type_HTH"/>
</dbReference>
<accession>A0A515D0C9</accession>
<dbReference type="Gene3D" id="1.10.260.40">
    <property type="entry name" value="lambda repressor-like DNA-binding domains"/>
    <property type="match status" value="1"/>
</dbReference>
<dbReference type="RefSeq" id="WP_142815926.1">
    <property type="nucleotide sequence ID" value="NZ_CP033893.1"/>
</dbReference>
<dbReference type="Proteomes" id="UP000317572">
    <property type="component" value="Chromosome"/>
</dbReference>
<dbReference type="CDD" id="cd00093">
    <property type="entry name" value="HTH_XRE"/>
    <property type="match status" value="1"/>
</dbReference>
<evidence type="ECO:0000313" key="2">
    <source>
        <dbReference type="EMBL" id="QDL33858.1"/>
    </source>
</evidence>
<name>A0A515D0C9_SERLI</name>
<protein>
    <submittedName>
        <fullName evidence="2">XRE family transcriptional regulator</fullName>
    </submittedName>
</protein>
<gene>
    <name evidence="2" type="ORF">EGO53_19570</name>
</gene>
<evidence type="ECO:0000313" key="3">
    <source>
        <dbReference type="Proteomes" id="UP000317572"/>
    </source>
</evidence>
<feature type="compositionally biased region" description="Polar residues" evidence="1">
    <location>
        <begin position="88"/>
        <end position="100"/>
    </location>
</feature>
<dbReference type="InterPro" id="IPR010982">
    <property type="entry name" value="Lambda_DNA-bd_dom_sf"/>
</dbReference>
<feature type="region of interest" description="Disordered" evidence="1">
    <location>
        <begin position="80"/>
        <end position="100"/>
    </location>
</feature>
<dbReference type="EMBL" id="CP033893">
    <property type="protein sequence ID" value="QDL33858.1"/>
    <property type="molecule type" value="Genomic_DNA"/>
</dbReference>
<proteinExistence type="predicted"/>
<reference evidence="2 3" key="1">
    <citation type="submission" date="2018-11" db="EMBL/GenBank/DDBJ databases">
        <title>The first complete genome of Serratia liquefaciens isolated from metalophyte plant revel distinctness adaptive mechanisms in an extreme habitat.</title>
        <authorList>
            <person name="Caneschi W.L."/>
            <person name="Sanchez A.B."/>
            <person name="Felestrino E.B."/>
            <person name="Assis R.A.B."/>
            <person name="Lemes C.G.C."/>
            <person name="Cordeiro I.F."/>
            <person name="Fonseca N.P."/>
            <person name="Villa M."/>
            <person name="Vieira I.T."/>
            <person name="Moraes L.A."/>
            <person name="Kamino L.H.Y."/>
            <person name="do Carmo F."/>
            <person name="Garcia C.M."/>
            <person name="Almeida N.F."/>
            <person name="Silva R.S."/>
            <person name="Ferro J.A."/>
            <person name="Ferro M.I.T."/>
            <person name="Varani A.M."/>
            <person name="Ferreira R.M."/>
            <person name="dos Santos V.L."/>
            <person name="Silva U.C."/>
            <person name="Setubal J.C."/>
            <person name="Moreira L.M."/>
        </authorList>
    </citation>
    <scope>NUCLEOTIDE SEQUENCE [LARGE SCALE GENOMIC DNA]</scope>
    <source>
        <strain evidence="2 3">FG3</strain>
    </source>
</reference>
<dbReference type="GO" id="GO:0003677">
    <property type="term" value="F:DNA binding"/>
    <property type="evidence" value="ECO:0007669"/>
    <property type="project" value="InterPro"/>
</dbReference>
<dbReference type="AlphaFoldDB" id="A0A515D0C9"/>